<feature type="domain" description="CCHC FOG-type" evidence="15">
    <location>
        <begin position="1074"/>
        <end position="1107"/>
    </location>
</feature>
<evidence type="ECO:0000313" key="16">
    <source>
        <dbReference type="Proteomes" id="UP000694871"/>
    </source>
</evidence>
<feature type="compositionally biased region" description="Acidic residues" evidence="13">
    <location>
        <begin position="139"/>
        <end position="148"/>
    </location>
</feature>
<dbReference type="PANTHER" id="PTHR12958">
    <property type="entry name" value="FRIEND OF GATA2-RELATED"/>
    <property type="match status" value="1"/>
</dbReference>
<sequence>MEPEDSRDIEPRNTDPETVRYLHWGCVARLHLWSLGSSFLATDGFLFMLVLNREHRENGVGALSGDLLWRQEAFWLTVVEMTFGLTFALLPLNLNLPDYDGSADSGQSLPIRVDSADLDKPREVSDVPSLYPISGTFGEMEEGDEAPLEDNSHVEREGGASDHEGSVDGDSSSSPCSEEAEPKENSASPKEPDKQEIPEEPQEPNPWNGPECCSRKPVSLSKLVLTGQESFLALSQARKGHESLAASMVVLRSFPFSEAFPENSCRGVGGWRRAWGGQTGPIATQACPPCQLQPSAGNDDWCGGGMVSLDLLTRSLGLSVASQHTEGELELAASEGESKVIARQNVPEGLSWGPYRGNIHAEPAPSPGHGEMPNPPVTLVLEDENCWIAKLPSVSGEGEANVVIYKKDDAIWCKTAKAIPEGEPLKVFVMAEPMGIPNHAVKSEPGDLACPAVLPSEIQLLPQQAGMAAILATAVVNKDVFPCKDCGIWYRSERNLQAHLMYYCASRQNVVSPAVDEKPKEAYPNERVCPFPQCKKSCPSASSLEIHMRSHSGERPFVCLICFSAFTTKANCERHLKVHTDTLNGICHSCGFISTTRDILYSHLVTNHMICQPGSKGEVYSPGSSVPATKTLTPGLSTPGPAPTLKCTFCGYVADSLPGLQQHVVLHSAPAAVLPASEPKAAPNRPQTPAKLVKVPPAEEAEGGSPPQEGSSAALVSDAAPSVRVKEEPLDEGEGPTQISPAGSATALEPEPNASSRTSSPHSLPPVKVKSEMASPTPGSSPVPSESGSGTSGGTIFLPQYVFGHEATVVPQASEILAKMSELVHSRLKQGHGGVPPTLFPGTPVPKGATCFECEITFNNINNYYVHKRLYCSSRRVAEESPPGPRKLKAAPASAPKGPPAPGVLLSPPGPGESGAKASPSPEADGAGRTSEDSQSPGGSSVEEPDDDPSRTVCEACNIRFSRHETYMVHKRYYCASRHDPPLRRSSTAGKVPFLPQPIRTRKRRKLYEIHGTASQPGSTLDVPRPEAPPVVPALIAMVKTTPSPSSSPDAEGPIDLSKKPRLHGGDVLPASLLPLADYHECTACRISFHSLDSYLAHKKYYCPATPLQPGTLEQLQKIKGAVPPLLKPRGSPDRLSEEHDGVPVKVEKAAASVSPVAPPAPYPGLDSLQQRYLDAKALHLHAAKVPLAVCPYCPLNGAVKGDLAEHFRNAHGLFVAKTVPGATLIEAARTLAESSLLPPLPAASPPQPLPRLRKDSFNGKEASVPSVSNGSPRPTVSPQPILPISPSLPLTVSPLPEAPPRPPPGYTDKSVQTPPGKGPPAPVANGNHRYCRLCNIKFSSLSTFIAHKKYYCSSHAAEHVK</sequence>
<dbReference type="Pfam" id="PF00096">
    <property type="entry name" value="zf-C2H2"/>
    <property type="match status" value="1"/>
</dbReference>
<feature type="region of interest" description="Disordered" evidence="13">
    <location>
        <begin position="122"/>
        <end position="212"/>
    </location>
</feature>
<organism evidence="16 17">
    <name type="scientific">Gekko japonicus</name>
    <name type="common">Schlegel's Japanese gecko</name>
    <dbReference type="NCBI Taxonomy" id="146911"/>
    <lineage>
        <taxon>Eukaryota</taxon>
        <taxon>Metazoa</taxon>
        <taxon>Chordata</taxon>
        <taxon>Craniata</taxon>
        <taxon>Vertebrata</taxon>
        <taxon>Euteleostomi</taxon>
        <taxon>Lepidosauria</taxon>
        <taxon>Squamata</taxon>
        <taxon>Bifurcata</taxon>
        <taxon>Gekkota</taxon>
        <taxon>Gekkonidae</taxon>
        <taxon>Gekkoninae</taxon>
        <taxon>Gekko</taxon>
    </lineage>
</organism>
<comment type="subcellular location">
    <subcellularLocation>
        <location evidence="1">Nucleus</location>
    </subcellularLocation>
</comment>
<feature type="domain" description="CCHC FOG-type" evidence="15">
    <location>
        <begin position="1324"/>
        <end position="1357"/>
    </location>
</feature>
<dbReference type="RefSeq" id="XP_015283647.1">
    <property type="nucleotide sequence ID" value="XM_015428161.1"/>
</dbReference>
<dbReference type="SMART" id="SM00355">
    <property type="entry name" value="ZnF_C2H2"/>
    <property type="match status" value="10"/>
</dbReference>
<feature type="compositionally biased region" description="Basic and acidic residues" evidence="13">
    <location>
        <begin position="150"/>
        <end position="166"/>
    </location>
</feature>
<evidence type="ECO:0000256" key="12">
    <source>
        <dbReference type="PROSITE-ProRule" id="PRU00042"/>
    </source>
</evidence>
<keyword evidence="11" id="KW-0539">Nucleus</keyword>
<feature type="compositionally biased region" description="Low complexity" evidence="13">
    <location>
        <begin position="1285"/>
        <end position="1296"/>
    </location>
</feature>
<dbReference type="PROSITE" id="PS50157">
    <property type="entry name" value="ZINC_FINGER_C2H2_2"/>
    <property type="match status" value="2"/>
</dbReference>
<feature type="domain" description="CCHC FOG-type" evidence="15">
    <location>
        <begin position="946"/>
        <end position="979"/>
    </location>
</feature>
<feature type="region of interest" description="Disordered" evidence="13">
    <location>
        <begin position="877"/>
        <end position="952"/>
    </location>
</feature>
<evidence type="ECO:0000256" key="9">
    <source>
        <dbReference type="ARBA" id="ARBA00023159"/>
    </source>
</evidence>
<feature type="compositionally biased region" description="Pro residues" evidence="13">
    <location>
        <begin position="1297"/>
        <end position="1306"/>
    </location>
</feature>
<keyword evidence="8" id="KW-0238">DNA-binding</keyword>
<dbReference type="GeneID" id="107124669"/>
<name>A0ABM1LCG0_GEKJA</name>
<feature type="region of interest" description="Disordered" evidence="13">
    <location>
        <begin position="696"/>
        <end position="792"/>
    </location>
</feature>
<feature type="region of interest" description="Disordered" evidence="13">
    <location>
        <begin position="1238"/>
        <end position="1325"/>
    </location>
</feature>
<feature type="compositionally biased region" description="Polar residues" evidence="13">
    <location>
        <begin position="753"/>
        <end position="762"/>
    </location>
</feature>
<evidence type="ECO:0000259" key="15">
    <source>
        <dbReference type="PROSITE" id="PS51810"/>
    </source>
</evidence>
<dbReference type="Gene3D" id="2.170.270.10">
    <property type="entry name" value="SET domain"/>
    <property type="match status" value="1"/>
</dbReference>
<feature type="domain" description="CCHC FOG-type" evidence="15">
    <location>
        <begin position="475"/>
        <end position="508"/>
    </location>
</feature>
<feature type="compositionally biased region" description="Polar residues" evidence="13">
    <location>
        <begin position="1266"/>
        <end position="1275"/>
    </location>
</feature>
<feature type="compositionally biased region" description="Low complexity" evidence="13">
    <location>
        <begin position="703"/>
        <end position="714"/>
    </location>
</feature>
<evidence type="ECO:0000256" key="5">
    <source>
        <dbReference type="ARBA" id="ARBA00022771"/>
    </source>
</evidence>
<evidence type="ECO:0000256" key="8">
    <source>
        <dbReference type="ARBA" id="ARBA00023125"/>
    </source>
</evidence>
<feature type="domain" description="CCHC FOG-type" evidence="15">
    <location>
        <begin position="843"/>
        <end position="876"/>
    </location>
</feature>
<evidence type="ECO:0000256" key="10">
    <source>
        <dbReference type="ARBA" id="ARBA00023163"/>
    </source>
</evidence>
<evidence type="ECO:0000313" key="17">
    <source>
        <dbReference type="RefSeq" id="XP_015283647.1"/>
    </source>
</evidence>
<gene>
    <name evidence="17" type="primary">ZFPM1</name>
</gene>
<dbReference type="InterPro" id="IPR039746">
    <property type="entry name" value="FOG"/>
</dbReference>
<dbReference type="PROSITE" id="PS51810">
    <property type="entry name" value="ZF_CCHC_FOG"/>
    <property type="match status" value="5"/>
</dbReference>
<feature type="domain" description="C2H2-type" evidence="14">
    <location>
        <begin position="527"/>
        <end position="556"/>
    </location>
</feature>
<dbReference type="Proteomes" id="UP000694871">
    <property type="component" value="Unplaced"/>
</dbReference>
<feature type="compositionally biased region" description="Low complexity" evidence="13">
    <location>
        <begin position="168"/>
        <end position="177"/>
    </location>
</feature>
<keyword evidence="7" id="KW-0805">Transcription regulation</keyword>
<evidence type="ECO:0000256" key="13">
    <source>
        <dbReference type="SAM" id="MobiDB-lite"/>
    </source>
</evidence>
<keyword evidence="2" id="KW-0678">Repressor</keyword>
<keyword evidence="4" id="KW-0677">Repeat</keyword>
<dbReference type="InterPro" id="IPR049361">
    <property type="entry name" value="ZFPM1/2_PR"/>
</dbReference>
<dbReference type="InterPro" id="IPR013087">
    <property type="entry name" value="Znf_C2H2_type"/>
</dbReference>
<evidence type="ECO:0000256" key="2">
    <source>
        <dbReference type="ARBA" id="ARBA00022491"/>
    </source>
</evidence>
<dbReference type="InterPro" id="IPR059121">
    <property type="entry name" value="CCHC_ZFPM2-like"/>
</dbReference>
<dbReference type="InterPro" id="IPR034731">
    <property type="entry name" value="Znf_CCHC_FOG"/>
</dbReference>
<dbReference type="SUPFAM" id="SSF57667">
    <property type="entry name" value="beta-beta-alpha zinc fingers"/>
    <property type="match status" value="6"/>
</dbReference>
<keyword evidence="5 12" id="KW-0863">Zinc-finger</keyword>
<keyword evidence="3" id="KW-0479">Metal-binding</keyword>
<feature type="domain" description="C2H2-type" evidence="14">
    <location>
        <begin position="557"/>
        <end position="580"/>
    </location>
</feature>
<evidence type="ECO:0000256" key="6">
    <source>
        <dbReference type="ARBA" id="ARBA00022833"/>
    </source>
</evidence>
<dbReference type="InterPro" id="IPR036236">
    <property type="entry name" value="Znf_C2H2_sf"/>
</dbReference>
<evidence type="ECO:0000259" key="14">
    <source>
        <dbReference type="PROSITE" id="PS50157"/>
    </source>
</evidence>
<keyword evidence="10" id="KW-0804">Transcription</keyword>
<dbReference type="PROSITE" id="PS00028">
    <property type="entry name" value="ZINC_FINGER_C2H2_1"/>
    <property type="match status" value="2"/>
</dbReference>
<dbReference type="InterPro" id="IPR046341">
    <property type="entry name" value="SET_dom_sf"/>
</dbReference>
<dbReference type="Gene3D" id="3.30.160.60">
    <property type="entry name" value="Classic Zinc Finger"/>
    <property type="match status" value="2"/>
</dbReference>
<evidence type="ECO:0000256" key="1">
    <source>
        <dbReference type="ARBA" id="ARBA00004123"/>
    </source>
</evidence>
<dbReference type="Pfam" id="PF21182">
    <property type="entry name" value="FOG1-like_PR"/>
    <property type="match status" value="1"/>
</dbReference>
<proteinExistence type="predicted"/>
<keyword evidence="9" id="KW-0010">Activator</keyword>
<feature type="compositionally biased region" description="Basic and acidic residues" evidence="13">
    <location>
        <begin position="180"/>
        <end position="197"/>
    </location>
</feature>
<accession>A0ABM1LCG0</accession>
<dbReference type="Pfam" id="PF25445">
    <property type="entry name" value="CCHC_ZFPM2"/>
    <property type="match status" value="1"/>
</dbReference>
<evidence type="ECO:0000256" key="3">
    <source>
        <dbReference type="ARBA" id="ARBA00022723"/>
    </source>
</evidence>
<protein>
    <submittedName>
        <fullName evidence="17">Zinc finger protein ZFPM1</fullName>
    </submittedName>
</protein>
<feature type="compositionally biased region" description="Pro residues" evidence="13">
    <location>
        <begin position="1239"/>
        <end position="1250"/>
    </location>
</feature>
<evidence type="ECO:0000256" key="7">
    <source>
        <dbReference type="ARBA" id="ARBA00023015"/>
    </source>
</evidence>
<evidence type="ECO:0000256" key="11">
    <source>
        <dbReference type="ARBA" id="ARBA00023242"/>
    </source>
</evidence>
<reference evidence="17" key="1">
    <citation type="submission" date="2025-08" db="UniProtKB">
        <authorList>
            <consortium name="RefSeq"/>
        </authorList>
    </citation>
    <scope>IDENTIFICATION</scope>
</reference>
<evidence type="ECO:0000256" key="4">
    <source>
        <dbReference type="ARBA" id="ARBA00022737"/>
    </source>
</evidence>
<feature type="region of interest" description="Disordered" evidence="13">
    <location>
        <begin position="1040"/>
        <end position="1062"/>
    </location>
</feature>
<dbReference type="PANTHER" id="PTHR12958:SF4">
    <property type="entry name" value="ZINC FINGER PROTEIN ZFPM1"/>
    <property type="match status" value="1"/>
</dbReference>
<feature type="compositionally biased region" description="Low complexity" evidence="13">
    <location>
        <begin position="775"/>
        <end position="789"/>
    </location>
</feature>
<keyword evidence="6" id="KW-0862">Zinc</keyword>
<keyword evidence="16" id="KW-1185">Reference proteome</keyword>